<proteinExistence type="predicted"/>
<evidence type="ECO:0000313" key="2">
    <source>
        <dbReference type="Proteomes" id="UP000051922"/>
    </source>
</evidence>
<organism evidence="1 2">
    <name type="scientific">Lacticaseibacillus pantheris DSM 15945 = JCM 12539 = NBRC 106106</name>
    <dbReference type="NCBI Taxonomy" id="1423783"/>
    <lineage>
        <taxon>Bacteria</taxon>
        <taxon>Bacillati</taxon>
        <taxon>Bacillota</taxon>
        <taxon>Bacilli</taxon>
        <taxon>Lactobacillales</taxon>
        <taxon>Lactobacillaceae</taxon>
        <taxon>Lacticaseibacillus</taxon>
    </lineage>
</organism>
<dbReference type="PATRIC" id="fig|1423783.4.peg.28"/>
<dbReference type="EMBL" id="AZFJ01000032">
    <property type="protein sequence ID" value="KRL87054.1"/>
    <property type="molecule type" value="Genomic_DNA"/>
</dbReference>
<name>A0A0R1U290_9LACO</name>
<comment type="caution">
    <text evidence="1">The sequence shown here is derived from an EMBL/GenBank/DDBJ whole genome shotgun (WGS) entry which is preliminary data.</text>
</comment>
<evidence type="ECO:0008006" key="3">
    <source>
        <dbReference type="Google" id="ProtNLM"/>
    </source>
</evidence>
<keyword evidence="2" id="KW-1185">Reference proteome</keyword>
<reference evidence="1 2" key="1">
    <citation type="journal article" date="2015" name="Genome Announc.">
        <title>Expanding the biotechnology potential of lactobacilli through comparative genomics of 213 strains and associated genera.</title>
        <authorList>
            <person name="Sun Z."/>
            <person name="Harris H.M."/>
            <person name="McCann A."/>
            <person name="Guo C."/>
            <person name="Argimon S."/>
            <person name="Zhang W."/>
            <person name="Yang X."/>
            <person name="Jeffery I.B."/>
            <person name="Cooney J.C."/>
            <person name="Kagawa T.F."/>
            <person name="Liu W."/>
            <person name="Song Y."/>
            <person name="Salvetti E."/>
            <person name="Wrobel A."/>
            <person name="Rasinkangas P."/>
            <person name="Parkhill J."/>
            <person name="Rea M.C."/>
            <person name="O'Sullivan O."/>
            <person name="Ritari J."/>
            <person name="Douillard F.P."/>
            <person name="Paul Ross R."/>
            <person name="Yang R."/>
            <person name="Briner A.E."/>
            <person name="Felis G.E."/>
            <person name="de Vos W.M."/>
            <person name="Barrangou R."/>
            <person name="Klaenhammer T.R."/>
            <person name="Caufield P.W."/>
            <person name="Cui Y."/>
            <person name="Zhang H."/>
            <person name="O'Toole P.W."/>
        </authorList>
    </citation>
    <scope>NUCLEOTIDE SEQUENCE [LARGE SCALE GENOMIC DNA]</scope>
    <source>
        <strain evidence="1 2">DSM 15945</strain>
    </source>
</reference>
<protein>
    <recommendedName>
        <fullName evidence="3">Bacteriophage lambda Replication protein O N-terminal domain-containing protein</fullName>
    </recommendedName>
</protein>
<dbReference type="Proteomes" id="UP000051922">
    <property type="component" value="Unassembled WGS sequence"/>
</dbReference>
<sequence>MDSITWQQSAPPQKAVLITVLLMANHAPQAWRWQGQNFTAQPGQFITSIPKLVKNAGVSEKNVRTALKNLVAMKFITEQTTKHGRLITVVNW</sequence>
<dbReference type="AlphaFoldDB" id="A0A0R1U290"/>
<accession>A0A0R1U290</accession>
<gene>
    <name evidence="1" type="ORF">FC50_GL000025</name>
</gene>
<evidence type="ECO:0000313" key="1">
    <source>
        <dbReference type="EMBL" id="KRL87054.1"/>
    </source>
</evidence>